<dbReference type="CDD" id="cd08651">
    <property type="entry name" value="FMT_core_like_4"/>
    <property type="match status" value="1"/>
</dbReference>
<sequence length="311" mass="35266">MARCIVLGTSKFTASLIYGIIDSLNEVSCVISMPDTSKPNNPYDLKKICNKFGIKYYEFEDINSAEAINLIKKINPNFIVSSWPKIIKNEILNLAYVIGTHPTNLPKDRGRHPLHWNIIRGIKKSKLSFFKMDKNVDSGNLLLQLKYAISKYDDINSLNHKIEKLAKTGINKLLSRNKMKEIAQSGNTNYLRARNIHDCLIDPRMEYKTIDRIVRSFTSPYPCAKLIVENQILNIKKCCLIEKGDKLGYGKILKESTNFIIFQCSDSVIKLSLESGSKYSYMGGGGYKLQVFISKNIPSNYSSNLSKKGMI</sequence>
<name>A0A6F9J9E4_CAMFE</name>
<evidence type="ECO:0000259" key="1">
    <source>
        <dbReference type="Pfam" id="PF00551"/>
    </source>
</evidence>
<dbReference type="InterPro" id="IPR005793">
    <property type="entry name" value="Formyl_trans_C"/>
</dbReference>
<protein>
    <recommendedName>
        <fullName evidence="4">Methionyl-tRNA formyltransferase</fullName>
    </recommendedName>
</protein>
<proteinExistence type="predicted"/>
<comment type="caution">
    <text evidence="3">The sequence shown here is derived from an EMBL/GenBank/DDBJ whole genome shotgun (WGS) entry which is preliminary data.</text>
</comment>
<dbReference type="SUPFAM" id="SSF53328">
    <property type="entry name" value="Formyltransferase"/>
    <property type="match status" value="1"/>
</dbReference>
<dbReference type="Gene3D" id="3.40.50.12230">
    <property type="match status" value="1"/>
</dbReference>
<dbReference type="RefSeq" id="WP_065843964.1">
    <property type="nucleotide sequence ID" value="NZ_AACKKR020000021.1"/>
</dbReference>
<dbReference type="InterPro" id="IPR011034">
    <property type="entry name" value="Formyl_transferase-like_C_sf"/>
</dbReference>
<dbReference type="AlphaFoldDB" id="A0A6F9J9E4"/>
<gene>
    <name evidence="3" type="ORF">GPS25_06200</name>
</gene>
<reference evidence="3" key="1">
    <citation type="submission" date="2019-12" db="EMBL/GenBank/DDBJ databases">
        <authorList>
            <consortium name="PulseNet: The National Subtyping Network for Foodborne Disease Surveillance"/>
            <person name="Tarr C.L."/>
            <person name="Trees E."/>
            <person name="Katz L.S."/>
            <person name="Carleton-Romer H.A."/>
            <person name="Stroika S."/>
            <person name="Kucerova Z."/>
            <person name="Roache K.F."/>
            <person name="Sabol A.L."/>
            <person name="Besser J."/>
            <person name="Gerner-Smidt P."/>
        </authorList>
    </citation>
    <scope>NUCLEOTIDE SEQUENCE</scope>
    <source>
        <strain evidence="3">PNUSAC014016</strain>
    </source>
</reference>
<dbReference type="Pfam" id="PF00551">
    <property type="entry name" value="Formyl_trans_N"/>
    <property type="match status" value="1"/>
</dbReference>
<dbReference type="InterPro" id="IPR002376">
    <property type="entry name" value="Formyl_transf_N"/>
</dbReference>
<feature type="domain" description="Formyl transferase C-terminal" evidence="2">
    <location>
        <begin position="198"/>
        <end position="271"/>
    </location>
</feature>
<dbReference type="GO" id="GO:0005829">
    <property type="term" value="C:cytosol"/>
    <property type="evidence" value="ECO:0007669"/>
    <property type="project" value="TreeGrafter"/>
</dbReference>
<dbReference type="Pfam" id="PF02911">
    <property type="entry name" value="Formyl_trans_C"/>
    <property type="match status" value="1"/>
</dbReference>
<dbReference type="InterPro" id="IPR036477">
    <property type="entry name" value="Formyl_transf_N_sf"/>
</dbReference>
<feature type="domain" description="Formyl transferase N-terminal" evidence="1">
    <location>
        <begin position="3"/>
        <end position="170"/>
    </location>
</feature>
<accession>A0A6F9J9E4</accession>
<organism evidence="3">
    <name type="scientific">Campylobacter fetus</name>
    <dbReference type="NCBI Taxonomy" id="196"/>
    <lineage>
        <taxon>Bacteria</taxon>
        <taxon>Pseudomonadati</taxon>
        <taxon>Campylobacterota</taxon>
        <taxon>Epsilonproteobacteria</taxon>
        <taxon>Campylobacterales</taxon>
        <taxon>Campylobacteraceae</taxon>
        <taxon>Campylobacter</taxon>
    </lineage>
</organism>
<evidence type="ECO:0000259" key="2">
    <source>
        <dbReference type="Pfam" id="PF02911"/>
    </source>
</evidence>
<dbReference type="PANTHER" id="PTHR11138">
    <property type="entry name" value="METHIONYL-TRNA FORMYLTRANSFERASE"/>
    <property type="match status" value="1"/>
</dbReference>
<dbReference type="PANTHER" id="PTHR11138:SF5">
    <property type="entry name" value="METHIONYL-TRNA FORMYLTRANSFERASE, MITOCHONDRIAL"/>
    <property type="match status" value="1"/>
</dbReference>
<dbReference type="SUPFAM" id="SSF50486">
    <property type="entry name" value="FMT C-terminal domain-like"/>
    <property type="match status" value="1"/>
</dbReference>
<dbReference type="EMBL" id="AANITE010000005">
    <property type="protein sequence ID" value="EDO9682272.1"/>
    <property type="molecule type" value="Genomic_DNA"/>
</dbReference>
<dbReference type="GO" id="GO:0004479">
    <property type="term" value="F:methionyl-tRNA formyltransferase activity"/>
    <property type="evidence" value="ECO:0007669"/>
    <property type="project" value="TreeGrafter"/>
</dbReference>
<evidence type="ECO:0008006" key="4">
    <source>
        <dbReference type="Google" id="ProtNLM"/>
    </source>
</evidence>
<evidence type="ECO:0000313" key="3">
    <source>
        <dbReference type="EMBL" id="EDO9682272.1"/>
    </source>
</evidence>